<gene>
    <name evidence="6" type="ORF">FD755_015986</name>
</gene>
<feature type="region of interest" description="Disordered" evidence="5">
    <location>
        <begin position="389"/>
        <end position="410"/>
    </location>
</feature>
<dbReference type="SMART" id="SM00320">
    <property type="entry name" value="WD40"/>
    <property type="match status" value="1"/>
</dbReference>
<feature type="compositionally biased region" description="Acidic residues" evidence="5">
    <location>
        <begin position="398"/>
        <end position="407"/>
    </location>
</feature>
<feature type="non-terminal residue" evidence="6">
    <location>
        <position position="1"/>
    </location>
</feature>
<dbReference type="PANTHER" id="PTHR14221">
    <property type="entry name" value="WD REPEAT DOMAIN 44"/>
    <property type="match status" value="1"/>
</dbReference>
<comment type="caution">
    <text evidence="6">The sequence shown here is derived from an EMBL/GenBank/DDBJ whole genome shotgun (WGS) entry which is preliminary data.</text>
</comment>
<feature type="repeat" description="WD" evidence="4">
    <location>
        <begin position="438"/>
        <end position="473"/>
    </location>
</feature>
<dbReference type="AlphaFoldDB" id="A0A5N3XG15"/>
<dbReference type="Pfam" id="PF00400">
    <property type="entry name" value="WD40"/>
    <property type="match status" value="1"/>
</dbReference>
<dbReference type="InterPro" id="IPR001680">
    <property type="entry name" value="WD40_rpt"/>
</dbReference>
<feature type="region of interest" description="Disordered" evidence="5">
    <location>
        <begin position="189"/>
        <end position="240"/>
    </location>
</feature>
<sequence length="691" mass="76654">DCFCSGGSGILPDGRDWLLGKLGLALMDRDIAKQLEFLYKVIIESIIEESQKVLQLEDDSLDSKGKGQSDQAIASPVTAGRDLSNIPGLLAIDQALQEDSQKAESQDVSEETELESKQCFPSDDTCEKPVDETTELTEISSTAQLNIPETVTEVLNKEEVEVKESDVLESVSSHSLSMKDFAVVEEVAPAKPPRQLTPEPDIVASTKKPVPARPPPPANFPPPRPPPPSRPAPPPRKKKSELEFEALKTPDLDVPKENITSDTLLTTSMASESTVKDSQPSLDLASATSGDKIVTAQVAFFIVQLSHPYMTTGKTIPLTRRTFVGKVINDAAQSDDEEKLQSQQTDTDGGRLKQKTTQLKKFLGKSVKRAKHLAEEYGERAVNKVKSVRDEVFHTDQDDPSSSDDEGMPYTRPVKFKAAHGFKGPYDFDQIKVVQDLSGEHMGAVWTMKFSHCGRLLASAGQDNVVRIWALKNAFDYFNNMRMKYNTEGRVSPSPSQESLNSSKSDTDTGCLLHVPHTARFCRIKGDLFSGLRDLIKRRDSLLCMHIEGRCFFLSLFLLSSLQLKIILRQRGMFWGDILIFKIIRGFISYLDHYSCSPRFHSLIHTASRISFLLTSVLTVTFNPSLSQTLCSEPLGCSCPNKNVRPFVGHNFPSKEQASLNFTAAVTVCSDIGTQENKICCCFHFYLFYLP</sequence>
<keyword evidence="3" id="KW-0677">Repeat</keyword>
<evidence type="ECO:0000256" key="5">
    <source>
        <dbReference type="SAM" id="MobiDB-lite"/>
    </source>
</evidence>
<feature type="compositionally biased region" description="Pro residues" evidence="5">
    <location>
        <begin position="211"/>
        <end position="234"/>
    </location>
</feature>
<reference evidence="6 7" key="1">
    <citation type="submission" date="2019-06" db="EMBL/GenBank/DDBJ databases">
        <title>Discovery of a novel chromosome fission-fusion reversal in muntjac.</title>
        <authorList>
            <person name="Mudd A.B."/>
            <person name="Bredeson J.V."/>
            <person name="Baum R."/>
            <person name="Hockemeyer D."/>
            <person name="Rokhsar D.S."/>
        </authorList>
    </citation>
    <scope>NUCLEOTIDE SEQUENCE [LARGE SCALE GENOMIC DNA]</scope>
    <source>
        <strain evidence="6">UCam_UCB_Mr</strain>
        <tissue evidence="6">Fibroblast cell line</tissue>
    </source>
</reference>
<dbReference type="InterPro" id="IPR036322">
    <property type="entry name" value="WD40_repeat_dom_sf"/>
</dbReference>
<evidence type="ECO:0000256" key="3">
    <source>
        <dbReference type="ARBA" id="ARBA00022737"/>
    </source>
</evidence>
<dbReference type="PROSITE" id="PS50082">
    <property type="entry name" value="WD_REPEATS_2"/>
    <property type="match status" value="1"/>
</dbReference>
<evidence type="ECO:0000256" key="2">
    <source>
        <dbReference type="ARBA" id="ARBA00022574"/>
    </source>
</evidence>
<feature type="region of interest" description="Disordered" evidence="5">
    <location>
        <begin position="333"/>
        <end position="353"/>
    </location>
</feature>
<dbReference type="InterPro" id="IPR015943">
    <property type="entry name" value="WD40/YVTN_repeat-like_dom_sf"/>
</dbReference>
<dbReference type="SUPFAM" id="SSF50978">
    <property type="entry name" value="WD40 repeat-like"/>
    <property type="match status" value="1"/>
</dbReference>
<protein>
    <recommendedName>
        <fullName evidence="1">WD repeat-containing protein 44</fullName>
    </recommendedName>
</protein>
<evidence type="ECO:0000256" key="4">
    <source>
        <dbReference type="PROSITE-ProRule" id="PRU00221"/>
    </source>
</evidence>
<organism evidence="6 7">
    <name type="scientific">Muntiacus reevesi</name>
    <name type="common">Reeves' muntjac</name>
    <name type="synonym">Cervus reevesi</name>
    <dbReference type="NCBI Taxonomy" id="9886"/>
    <lineage>
        <taxon>Eukaryota</taxon>
        <taxon>Metazoa</taxon>
        <taxon>Chordata</taxon>
        <taxon>Craniata</taxon>
        <taxon>Vertebrata</taxon>
        <taxon>Euteleostomi</taxon>
        <taxon>Mammalia</taxon>
        <taxon>Eutheria</taxon>
        <taxon>Laurasiatheria</taxon>
        <taxon>Artiodactyla</taxon>
        <taxon>Ruminantia</taxon>
        <taxon>Pecora</taxon>
        <taxon>Cervidae</taxon>
        <taxon>Muntiacinae</taxon>
        <taxon>Muntiacus</taxon>
    </lineage>
</organism>
<evidence type="ECO:0000256" key="1">
    <source>
        <dbReference type="ARBA" id="ARBA00021207"/>
    </source>
</evidence>
<dbReference type="InterPro" id="IPR040324">
    <property type="entry name" value="WDR44/Dgr2"/>
</dbReference>
<feature type="region of interest" description="Disordered" evidence="5">
    <location>
        <begin position="100"/>
        <end position="131"/>
    </location>
</feature>
<evidence type="ECO:0000313" key="7">
    <source>
        <dbReference type="Proteomes" id="UP000326062"/>
    </source>
</evidence>
<accession>A0A5N3XG15</accession>
<dbReference type="EMBL" id="VCEB01000011">
    <property type="protein sequence ID" value="KAB0372194.1"/>
    <property type="molecule type" value="Genomic_DNA"/>
</dbReference>
<keyword evidence="2 4" id="KW-0853">WD repeat</keyword>
<name>A0A5N3XG15_MUNRE</name>
<keyword evidence="7" id="KW-1185">Reference proteome</keyword>
<dbReference type="Gene3D" id="2.130.10.10">
    <property type="entry name" value="YVTN repeat-like/Quinoprotein amine dehydrogenase"/>
    <property type="match status" value="1"/>
</dbReference>
<evidence type="ECO:0000313" key="6">
    <source>
        <dbReference type="EMBL" id="KAB0372194.1"/>
    </source>
</evidence>
<proteinExistence type="predicted"/>
<dbReference type="Proteomes" id="UP000326062">
    <property type="component" value="Chromosome X"/>
</dbReference>
<dbReference type="PROSITE" id="PS50294">
    <property type="entry name" value="WD_REPEATS_REGION"/>
    <property type="match status" value="1"/>
</dbReference>
<dbReference type="PANTHER" id="PTHR14221:SF0">
    <property type="entry name" value="WD REPEAT-CONTAINING PROTEIN 44"/>
    <property type="match status" value="1"/>
</dbReference>